<feature type="compositionally biased region" description="Basic and acidic residues" evidence="2">
    <location>
        <begin position="577"/>
        <end position="587"/>
    </location>
</feature>
<feature type="domain" description="RRM" evidence="3">
    <location>
        <begin position="18"/>
        <end position="107"/>
    </location>
</feature>
<dbReference type="InterPro" id="IPR035979">
    <property type="entry name" value="RBD_domain_sf"/>
</dbReference>
<feature type="region of interest" description="Disordered" evidence="2">
    <location>
        <begin position="383"/>
        <end position="404"/>
    </location>
</feature>
<keyword evidence="5" id="KW-1185">Reference proteome</keyword>
<dbReference type="SUPFAM" id="SSF54928">
    <property type="entry name" value="RNA-binding domain, RBD"/>
    <property type="match status" value="1"/>
</dbReference>
<dbReference type="InterPro" id="IPR000504">
    <property type="entry name" value="RRM_dom"/>
</dbReference>
<dbReference type="PANTHER" id="PTHR34427">
    <property type="entry name" value="DUF4283 DOMAIN PROTEIN"/>
    <property type="match status" value="1"/>
</dbReference>
<name>A0A9Q1JXN3_9CARY</name>
<dbReference type="GO" id="GO:0003723">
    <property type="term" value="F:RNA binding"/>
    <property type="evidence" value="ECO:0007669"/>
    <property type="project" value="UniProtKB-UniRule"/>
</dbReference>
<feature type="compositionally biased region" description="Basic residues" evidence="2">
    <location>
        <begin position="504"/>
        <end position="530"/>
    </location>
</feature>
<accession>A0A9Q1JXN3</accession>
<dbReference type="AlphaFoldDB" id="A0A9Q1JXN3"/>
<feature type="region of interest" description="Disordered" evidence="2">
    <location>
        <begin position="547"/>
        <end position="593"/>
    </location>
</feature>
<reference evidence="4" key="1">
    <citation type="submission" date="2022-04" db="EMBL/GenBank/DDBJ databases">
        <title>Carnegiea gigantea Genome sequencing and assembly v2.</title>
        <authorList>
            <person name="Copetti D."/>
            <person name="Sanderson M.J."/>
            <person name="Burquez A."/>
            <person name="Wojciechowski M.F."/>
        </authorList>
    </citation>
    <scope>NUCLEOTIDE SEQUENCE</scope>
    <source>
        <strain evidence="4">SGP5-SGP5p</strain>
        <tissue evidence="4">Aerial part</tissue>
    </source>
</reference>
<evidence type="ECO:0000259" key="3">
    <source>
        <dbReference type="PROSITE" id="PS50102"/>
    </source>
</evidence>
<dbReference type="OrthoDB" id="1722780at2759"/>
<dbReference type="EMBL" id="JAKOGI010000574">
    <property type="protein sequence ID" value="KAJ8432907.1"/>
    <property type="molecule type" value="Genomic_DNA"/>
</dbReference>
<feature type="region of interest" description="Disordered" evidence="2">
    <location>
        <begin position="129"/>
        <end position="162"/>
    </location>
</feature>
<sequence>MSNGVPTSVRERIREGETEYFGKGIPRLFYIVCGFSSLNMNNLWLRKLFNNHGKVTDAFVPKTLRKETTNRFGFVRYSTREEAQRAIHIGNGAWLGDKKLVVKRARFPRMEKHHSVEAINRPPHLKEVQRGSRLHSPTVRGDSQLHGKAFQHKSTPYSSEGVEPNQQYSLLSFRGEKKILLKGTRSKDNLLWLTISAMGKAIDGISTEALQNTILAEGFNDVIVRPMGGNKYLLTFSSKESMEDTLKNYAEFLMVWFKSIKQWGEFDVSSWRKTWVSCYGLPLHLWSSDNFKMIAQIWGKLLSLDTSTSNLLSFERVRMCILTDSMSSIVEEIIIEEGQGSHIISILEDGCLGIPLIYSTKVNAIKGNMVVTHSTDKVVSDNQRPEMEISDENANGRPANNHRIRSREEFDDGDTFSNSGDNSQGTASYNFLETREDTLAINATSSPVHNHICKEPRIPVTPLLPGLALEIGPNIVPTPQQVAPNFESIVPVSSNEPSLGLGHPSRKEHVKKKNVKRRLKPSKNVRRSSLARKRRFDFSKAIREYRLSKTPNKFSEEDTEAAKAVDLGVEVDQPSFKPKELESEKPRSNSISA</sequence>
<dbReference type="CDD" id="cd00590">
    <property type="entry name" value="RRM_SF"/>
    <property type="match status" value="1"/>
</dbReference>
<protein>
    <recommendedName>
        <fullName evidence="3">RRM domain-containing protein</fullName>
    </recommendedName>
</protein>
<evidence type="ECO:0000256" key="1">
    <source>
        <dbReference type="PROSITE-ProRule" id="PRU00176"/>
    </source>
</evidence>
<dbReference type="Proteomes" id="UP001153076">
    <property type="component" value="Unassembled WGS sequence"/>
</dbReference>
<dbReference type="SMART" id="SM00360">
    <property type="entry name" value="RRM"/>
    <property type="match status" value="1"/>
</dbReference>
<organism evidence="4 5">
    <name type="scientific">Carnegiea gigantea</name>
    <dbReference type="NCBI Taxonomy" id="171969"/>
    <lineage>
        <taxon>Eukaryota</taxon>
        <taxon>Viridiplantae</taxon>
        <taxon>Streptophyta</taxon>
        <taxon>Embryophyta</taxon>
        <taxon>Tracheophyta</taxon>
        <taxon>Spermatophyta</taxon>
        <taxon>Magnoliopsida</taxon>
        <taxon>eudicotyledons</taxon>
        <taxon>Gunneridae</taxon>
        <taxon>Pentapetalae</taxon>
        <taxon>Caryophyllales</taxon>
        <taxon>Cactineae</taxon>
        <taxon>Cactaceae</taxon>
        <taxon>Cactoideae</taxon>
        <taxon>Echinocereeae</taxon>
        <taxon>Carnegiea</taxon>
    </lineage>
</organism>
<keyword evidence="1" id="KW-0694">RNA-binding</keyword>
<comment type="caution">
    <text evidence="4">The sequence shown here is derived from an EMBL/GenBank/DDBJ whole genome shotgun (WGS) entry which is preliminary data.</text>
</comment>
<evidence type="ECO:0000313" key="5">
    <source>
        <dbReference type="Proteomes" id="UP001153076"/>
    </source>
</evidence>
<dbReference type="PROSITE" id="PS50102">
    <property type="entry name" value="RRM"/>
    <property type="match status" value="1"/>
</dbReference>
<feature type="region of interest" description="Disordered" evidence="2">
    <location>
        <begin position="495"/>
        <end position="530"/>
    </location>
</feature>
<feature type="compositionally biased region" description="Polar residues" evidence="2">
    <location>
        <begin position="152"/>
        <end position="162"/>
    </location>
</feature>
<evidence type="ECO:0000313" key="4">
    <source>
        <dbReference type="EMBL" id="KAJ8432907.1"/>
    </source>
</evidence>
<feature type="compositionally biased region" description="Basic and acidic residues" evidence="2">
    <location>
        <begin position="554"/>
        <end position="563"/>
    </location>
</feature>
<evidence type="ECO:0000256" key="2">
    <source>
        <dbReference type="SAM" id="MobiDB-lite"/>
    </source>
</evidence>
<gene>
    <name evidence="4" type="ORF">Cgig2_004581</name>
</gene>
<proteinExistence type="predicted"/>
<dbReference type="InterPro" id="IPR012677">
    <property type="entry name" value="Nucleotide-bd_a/b_plait_sf"/>
</dbReference>
<dbReference type="PANTHER" id="PTHR34427:SF5">
    <property type="entry name" value="DUF4283 DOMAIN-CONTAINING PROTEIN"/>
    <property type="match status" value="1"/>
</dbReference>
<dbReference type="Pfam" id="PF00076">
    <property type="entry name" value="RRM_1"/>
    <property type="match status" value="1"/>
</dbReference>
<dbReference type="Gene3D" id="3.30.70.330">
    <property type="match status" value="1"/>
</dbReference>